<dbReference type="RefSeq" id="WP_132763723.1">
    <property type="nucleotide sequence ID" value="NZ_CP110416.1"/>
</dbReference>
<comment type="caution">
    <text evidence="3">The sequence shown here is derived from an EMBL/GenBank/DDBJ whole genome shotgun (WGS) entry which is preliminary data.</text>
</comment>
<feature type="domain" description="DUF5666" evidence="2">
    <location>
        <begin position="121"/>
        <end position="182"/>
    </location>
</feature>
<feature type="domain" description="DUF5666" evidence="2">
    <location>
        <begin position="340"/>
        <end position="400"/>
    </location>
</feature>
<accession>A0AA46DFB9</accession>
<evidence type="ECO:0000259" key="2">
    <source>
        <dbReference type="Pfam" id="PF18914"/>
    </source>
</evidence>
<feature type="domain" description="DUF5666" evidence="2">
    <location>
        <begin position="266"/>
        <end position="324"/>
    </location>
</feature>
<keyword evidence="1" id="KW-0732">Signal</keyword>
<feature type="signal peptide" evidence="1">
    <location>
        <begin position="1"/>
        <end position="27"/>
    </location>
</feature>
<dbReference type="PROSITE" id="PS51257">
    <property type="entry name" value="PROKAR_LIPOPROTEIN"/>
    <property type="match status" value="1"/>
</dbReference>
<dbReference type="Pfam" id="PF18914">
    <property type="entry name" value="DUF5666"/>
    <property type="match status" value="3"/>
</dbReference>
<name>A0AA46DFB9_9BURK</name>
<protein>
    <recommendedName>
        <fullName evidence="2">DUF5666 domain-containing protein</fullName>
    </recommendedName>
</protein>
<dbReference type="AlphaFoldDB" id="A0AA46DFB9"/>
<dbReference type="InterPro" id="IPR043724">
    <property type="entry name" value="DUF5666"/>
</dbReference>
<feature type="chain" id="PRO_5041225089" description="DUF5666 domain-containing protein" evidence="1">
    <location>
        <begin position="28"/>
        <end position="403"/>
    </location>
</feature>
<sequence length="403" mass="41406">MQKSFFGWPSGGLRHAALAMVSAFALAACGGGGGGSGGSGAGGGPAGVFASGRIEGFASVIVNDIHFDHANATIRDEEGNSVGPGHLRLGMVVEVEGGPVSEVSDDDRSTATELRFSSLIRGPVTAVGADSLTVLGQTVALDARTVFEGFADGRNSVRAGDLVVVYGYLGAGSGHHAATRVEFEDNLNAYRLRGRVSGLDATAQTFRIGNATISYAGVPAGSRPALADGALVRVVLQTAQQGGNWVATALASAARTVDDMATAEIEGYVSDFQSLADFRVDGIPVDASGAQVEFDDGNSGNLADGVRVEVEGAIRNGVLVARKVDFEDRDDDDDDDFEVRGTIQSLDTTAQAFVVQGVTVEYAAAQFSGGTQADLANGARVEVEGRLSANGAALRAQSVEFRN</sequence>
<reference evidence="3 4" key="1">
    <citation type="submission" date="2019-03" db="EMBL/GenBank/DDBJ databases">
        <title>Genomic Encyclopedia of Type Strains, Phase IV (KMG-IV): sequencing the most valuable type-strain genomes for metagenomic binning, comparative biology and taxonomic classification.</title>
        <authorList>
            <person name="Goeker M."/>
        </authorList>
    </citation>
    <scope>NUCLEOTIDE SEQUENCE [LARGE SCALE GENOMIC DNA]</scope>
    <source>
        <strain evidence="3 4">DSM 15264</strain>
    </source>
</reference>
<proteinExistence type="predicted"/>
<evidence type="ECO:0000256" key="1">
    <source>
        <dbReference type="SAM" id="SignalP"/>
    </source>
</evidence>
<organism evidence="3 4">
    <name type="scientific">Caldimonas thermodepolymerans</name>
    <dbReference type="NCBI Taxonomy" id="215580"/>
    <lineage>
        <taxon>Bacteria</taxon>
        <taxon>Pseudomonadati</taxon>
        <taxon>Pseudomonadota</taxon>
        <taxon>Betaproteobacteria</taxon>
        <taxon>Burkholderiales</taxon>
        <taxon>Sphaerotilaceae</taxon>
        <taxon>Caldimonas</taxon>
    </lineage>
</organism>
<gene>
    <name evidence="3" type="ORF">EV676_102265</name>
</gene>
<dbReference type="EMBL" id="SLXF01000002">
    <property type="protein sequence ID" value="TCP08757.1"/>
    <property type="molecule type" value="Genomic_DNA"/>
</dbReference>
<evidence type="ECO:0000313" key="4">
    <source>
        <dbReference type="Proteomes" id="UP000294772"/>
    </source>
</evidence>
<evidence type="ECO:0000313" key="3">
    <source>
        <dbReference type="EMBL" id="TCP08757.1"/>
    </source>
</evidence>
<dbReference type="Proteomes" id="UP000294772">
    <property type="component" value="Unassembled WGS sequence"/>
</dbReference>